<accession>A0AAE0TVN6</accession>
<proteinExistence type="predicted"/>
<evidence type="ECO:0000313" key="2">
    <source>
        <dbReference type="EMBL" id="KAK3381143.1"/>
    </source>
</evidence>
<keyword evidence="3" id="KW-1185">Reference proteome</keyword>
<comment type="caution">
    <text evidence="2">The sequence shown here is derived from an EMBL/GenBank/DDBJ whole genome shotgun (WGS) entry which is preliminary data.</text>
</comment>
<organism evidence="2 3">
    <name type="scientific">Podospora didyma</name>
    <dbReference type="NCBI Taxonomy" id="330526"/>
    <lineage>
        <taxon>Eukaryota</taxon>
        <taxon>Fungi</taxon>
        <taxon>Dikarya</taxon>
        <taxon>Ascomycota</taxon>
        <taxon>Pezizomycotina</taxon>
        <taxon>Sordariomycetes</taxon>
        <taxon>Sordariomycetidae</taxon>
        <taxon>Sordariales</taxon>
        <taxon>Podosporaceae</taxon>
        <taxon>Podospora</taxon>
    </lineage>
</organism>
<gene>
    <name evidence="2" type="ORF">B0H63DRAFT_523877</name>
</gene>
<feature type="signal peptide" evidence="1">
    <location>
        <begin position="1"/>
        <end position="20"/>
    </location>
</feature>
<reference evidence="2" key="1">
    <citation type="journal article" date="2023" name="Mol. Phylogenet. Evol.">
        <title>Genome-scale phylogeny and comparative genomics of the fungal order Sordariales.</title>
        <authorList>
            <person name="Hensen N."/>
            <person name="Bonometti L."/>
            <person name="Westerberg I."/>
            <person name="Brannstrom I.O."/>
            <person name="Guillou S."/>
            <person name="Cros-Aarteil S."/>
            <person name="Calhoun S."/>
            <person name="Haridas S."/>
            <person name="Kuo A."/>
            <person name="Mondo S."/>
            <person name="Pangilinan J."/>
            <person name="Riley R."/>
            <person name="LaButti K."/>
            <person name="Andreopoulos B."/>
            <person name="Lipzen A."/>
            <person name="Chen C."/>
            <person name="Yan M."/>
            <person name="Daum C."/>
            <person name="Ng V."/>
            <person name="Clum A."/>
            <person name="Steindorff A."/>
            <person name="Ohm R.A."/>
            <person name="Martin F."/>
            <person name="Silar P."/>
            <person name="Natvig D.O."/>
            <person name="Lalanne C."/>
            <person name="Gautier V."/>
            <person name="Ament-Velasquez S.L."/>
            <person name="Kruys A."/>
            <person name="Hutchinson M.I."/>
            <person name="Powell A.J."/>
            <person name="Barry K."/>
            <person name="Miller A.N."/>
            <person name="Grigoriev I.V."/>
            <person name="Debuchy R."/>
            <person name="Gladieux P."/>
            <person name="Hiltunen Thoren M."/>
            <person name="Johannesson H."/>
        </authorList>
    </citation>
    <scope>NUCLEOTIDE SEQUENCE</scope>
    <source>
        <strain evidence="2">CBS 232.78</strain>
    </source>
</reference>
<dbReference type="AlphaFoldDB" id="A0AAE0TVN6"/>
<feature type="chain" id="PRO_5042199252" description="Ecp2 effector protein domain-containing protein" evidence="1">
    <location>
        <begin position="21"/>
        <end position="177"/>
    </location>
</feature>
<dbReference type="EMBL" id="JAULSW010000005">
    <property type="protein sequence ID" value="KAK3381143.1"/>
    <property type="molecule type" value="Genomic_DNA"/>
</dbReference>
<reference evidence="2" key="2">
    <citation type="submission" date="2023-06" db="EMBL/GenBank/DDBJ databases">
        <authorList>
            <consortium name="Lawrence Berkeley National Laboratory"/>
            <person name="Haridas S."/>
            <person name="Hensen N."/>
            <person name="Bonometti L."/>
            <person name="Westerberg I."/>
            <person name="Brannstrom I.O."/>
            <person name="Guillou S."/>
            <person name="Cros-Aarteil S."/>
            <person name="Calhoun S."/>
            <person name="Kuo A."/>
            <person name="Mondo S."/>
            <person name="Pangilinan J."/>
            <person name="Riley R."/>
            <person name="LaButti K."/>
            <person name="Andreopoulos B."/>
            <person name="Lipzen A."/>
            <person name="Chen C."/>
            <person name="Yanf M."/>
            <person name="Daum C."/>
            <person name="Ng V."/>
            <person name="Clum A."/>
            <person name="Steindorff A."/>
            <person name="Ohm R."/>
            <person name="Martin F."/>
            <person name="Silar P."/>
            <person name="Natvig D."/>
            <person name="Lalanne C."/>
            <person name="Gautier V."/>
            <person name="Ament-velasquez S.L."/>
            <person name="Kruys A."/>
            <person name="Hutchinson M.I."/>
            <person name="Powell A.J."/>
            <person name="Barry K."/>
            <person name="Miller A.N."/>
            <person name="Grigoriev I.V."/>
            <person name="Debuchy R."/>
            <person name="Gladieux P."/>
            <person name="Thoren M.H."/>
            <person name="Johannesson H."/>
        </authorList>
    </citation>
    <scope>NUCLEOTIDE SEQUENCE</scope>
    <source>
        <strain evidence="2">CBS 232.78</strain>
    </source>
</reference>
<sequence length="177" mass="18584">MLPNVLTLLAFLGAAGTAAAGKLAFPDNLPDGHYVGDGTVDPKTGYARYTYLGPIDHEAVANYTARRSDAASSSVLGKRATVNCNGRNAGDSVSTVISGFASFWDNKQFSGKWAKTTAGSSQAYACNYGGTQTIHAGDFNPNMGSVNSVCGSGNAGWYEHPEWKLNYGRDQINSGIC</sequence>
<dbReference type="Proteomes" id="UP001285441">
    <property type="component" value="Unassembled WGS sequence"/>
</dbReference>
<keyword evidence="1" id="KW-0732">Signal</keyword>
<evidence type="ECO:0008006" key="4">
    <source>
        <dbReference type="Google" id="ProtNLM"/>
    </source>
</evidence>
<protein>
    <recommendedName>
        <fullName evidence="4">Ecp2 effector protein domain-containing protein</fullName>
    </recommendedName>
</protein>
<evidence type="ECO:0000256" key="1">
    <source>
        <dbReference type="SAM" id="SignalP"/>
    </source>
</evidence>
<evidence type="ECO:0000313" key="3">
    <source>
        <dbReference type="Proteomes" id="UP001285441"/>
    </source>
</evidence>
<name>A0AAE0TVN6_9PEZI</name>